<organism evidence="1 2">
    <name type="scientific">Scyliorhinus torazame</name>
    <name type="common">Cloudy catshark</name>
    <name type="synonym">Catulus torazame</name>
    <dbReference type="NCBI Taxonomy" id="75743"/>
    <lineage>
        <taxon>Eukaryota</taxon>
        <taxon>Metazoa</taxon>
        <taxon>Chordata</taxon>
        <taxon>Craniata</taxon>
        <taxon>Vertebrata</taxon>
        <taxon>Chondrichthyes</taxon>
        <taxon>Elasmobranchii</taxon>
        <taxon>Galeomorphii</taxon>
        <taxon>Galeoidea</taxon>
        <taxon>Carcharhiniformes</taxon>
        <taxon>Scyliorhinidae</taxon>
        <taxon>Scyliorhinus</taxon>
    </lineage>
</organism>
<accession>A0A401Q7I1</accession>
<comment type="caution">
    <text evidence="1">The sequence shown here is derived from an EMBL/GenBank/DDBJ whole genome shotgun (WGS) entry which is preliminary data.</text>
</comment>
<dbReference type="AlphaFoldDB" id="A0A401Q7I1"/>
<dbReference type="OrthoDB" id="418595at2759"/>
<keyword evidence="2" id="KW-1185">Reference proteome</keyword>
<name>A0A401Q7I1_SCYTO</name>
<dbReference type="EMBL" id="BFAA01022747">
    <property type="protein sequence ID" value="GCB81330.1"/>
    <property type="molecule type" value="Genomic_DNA"/>
</dbReference>
<dbReference type="STRING" id="75743.A0A401Q7I1"/>
<reference evidence="1 2" key="1">
    <citation type="journal article" date="2018" name="Nat. Ecol. Evol.">
        <title>Shark genomes provide insights into elasmobranch evolution and the origin of vertebrates.</title>
        <authorList>
            <person name="Hara Y"/>
            <person name="Yamaguchi K"/>
            <person name="Onimaru K"/>
            <person name="Kadota M"/>
            <person name="Koyanagi M"/>
            <person name="Keeley SD"/>
            <person name="Tatsumi K"/>
            <person name="Tanaka K"/>
            <person name="Motone F"/>
            <person name="Kageyama Y"/>
            <person name="Nozu R"/>
            <person name="Adachi N"/>
            <person name="Nishimura O"/>
            <person name="Nakagawa R"/>
            <person name="Tanegashima C"/>
            <person name="Kiyatake I"/>
            <person name="Matsumoto R"/>
            <person name="Murakumo K"/>
            <person name="Nishida K"/>
            <person name="Terakita A"/>
            <person name="Kuratani S"/>
            <person name="Sato K"/>
            <person name="Hyodo S Kuraku.S."/>
        </authorList>
    </citation>
    <scope>NUCLEOTIDE SEQUENCE [LARGE SCALE GENOMIC DNA]</scope>
</reference>
<proteinExistence type="predicted"/>
<evidence type="ECO:0000313" key="2">
    <source>
        <dbReference type="Proteomes" id="UP000288216"/>
    </source>
</evidence>
<protein>
    <submittedName>
        <fullName evidence="1">Uncharacterized protein</fullName>
    </submittedName>
</protein>
<dbReference type="Proteomes" id="UP000288216">
    <property type="component" value="Unassembled WGS sequence"/>
</dbReference>
<gene>
    <name evidence="1" type="ORF">scyTo_0022490</name>
</gene>
<sequence length="119" mass="13751">MQVSEFRYISLELHIITFDSTQSHPGHFQEVIYSHMKVSGLIGRIQERTGIASTRLRVFKDQSCSPESLLPLELSLEECGFHAGPRQSPPAGLLYYDYSIEFNDCPILNCDYYFTRRKQ</sequence>
<evidence type="ECO:0000313" key="1">
    <source>
        <dbReference type="EMBL" id="GCB81330.1"/>
    </source>
</evidence>